<sequence>MEKPWNWQVPILALAERETPITAIDAHILIATSSKRGLTKCLKMLWKRFSQPKLKNRKPSTDRERKFSDNKRLRSDPVNRTLQTTPKRKAFDTATNQGRVKKKRKMRDGNGVDERTDTVDRISELPDPIIQHILSFLRCPKDVTRTSVLSKKWRSTYASFLSFDFDQKRFKALGGGEVQQAEFKRFVESSLSTRIAPLVWIQKFRLHITSFGPKMARHIDRWLCAATTKNVKELEISVERKRRLRYSVPPIVLAAYTLTSLKLYGCKLDKYKDMKLPNLQQLSMKKMHINHNIIQSFVRGCPMIEDFRLIHSDGLEALNLSTLVKLSRVEVHQCNGLEMVEIEAPNLETLWCYGKKAQLCNVKLNCCENLRSLTLKDTSMTDELFQDQINKFPVLEKLVLMECDTLERLTILSYNLKILVVVRCKKLHEAIVDTPNLHTFEYTGDKTFSFSLTAPKLQEAKLYFESSRKAVSKGRIEGHIPLWMVNLQEFLGSLNQSKNLNLVVRHNKDMLISEDLEGIELPLDHDLKLEISNPSTKLEDLLDSLLRITHPETLSVVSPSDSEFLKLLHDKMMNREENPACCRYYSRKCWLHYLKDVKTGDGLTSGLRRRDSSSTLYKTTAFKLEWTAR</sequence>
<feature type="domain" description="F-box" evidence="2">
    <location>
        <begin position="122"/>
        <end position="155"/>
    </location>
</feature>
<dbReference type="InterPro" id="IPR001810">
    <property type="entry name" value="F-box_dom"/>
</dbReference>
<evidence type="ECO:0000259" key="2">
    <source>
        <dbReference type="Pfam" id="PF00646"/>
    </source>
</evidence>
<evidence type="ECO:0008006" key="6">
    <source>
        <dbReference type="Google" id="ProtNLM"/>
    </source>
</evidence>
<dbReference type="PANTHER" id="PTHR34145:SF28">
    <property type="entry name" value="F-BOX DOMAIN-CONTAINING PROTEIN"/>
    <property type="match status" value="1"/>
</dbReference>
<name>A0AAV6JDW0_9ERIC</name>
<evidence type="ECO:0000313" key="5">
    <source>
        <dbReference type="Proteomes" id="UP000823749"/>
    </source>
</evidence>
<proteinExistence type="predicted"/>
<dbReference type="AlphaFoldDB" id="A0AAV6JDW0"/>
<reference evidence="4" key="1">
    <citation type="submission" date="2020-08" db="EMBL/GenBank/DDBJ databases">
        <title>Plant Genome Project.</title>
        <authorList>
            <person name="Zhang R.-G."/>
        </authorList>
    </citation>
    <scope>NUCLEOTIDE SEQUENCE</scope>
    <source>
        <strain evidence="4">WSP0</strain>
        <tissue evidence="4">Leaf</tissue>
    </source>
</reference>
<dbReference type="PANTHER" id="PTHR34145">
    <property type="entry name" value="OS02G0105600 PROTEIN"/>
    <property type="match status" value="1"/>
</dbReference>
<dbReference type="InterPro" id="IPR036047">
    <property type="entry name" value="F-box-like_dom_sf"/>
</dbReference>
<dbReference type="Pfam" id="PF23622">
    <property type="entry name" value="LRR_At1g61320_AtMIF1"/>
    <property type="match status" value="2"/>
</dbReference>
<comment type="caution">
    <text evidence="4">The sequence shown here is derived from an EMBL/GenBank/DDBJ whole genome shotgun (WGS) entry which is preliminary data.</text>
</comment>
<dbReference type="CDD" id="cd22160">
    <property type="entry name" value="F-box_AtFBL13-like"/>
    <property type="match status" value="1"/>
</dbReference>
<dbReference type="SUPFAM" id="SSF81383">
    <property type="entry name" value="F-box domain"/>
    <property type="match status" value="1"/>
</dbReference>
<protein>
    <recommendedName>
        <fullName evidence="6">F-box domain-containing protein</fullName>
    </recommendedName>
</protein>
<keyword evidence="5" id="KW-1185">Reference proteome</keyword>
<feature type="region of interest" description="Disordered" evidence="1">
    <location>
        <begin position="53"/>
        <end position="115"/>
    </location>
</feature>
<feature type="domain" description="At1g61320/AtMIF1 LRR" evidence="3">
    <location>
        <begin position="202"/>
        <end position="359"/>
    </location>
</feature>
<dbReference type="InterPro" id="IPR053772">
    <property type="entry name" value="At1g61320/At1g61330-like"/>
</dbReference>
<dbReference type="InterPro" id="IPR032675">
    <property type="entry name" value="LRR_dom_sf"/>
</dbReference>
<feature type="compositionally biased region" description="Basic and acidic residues" evidence="1">
    <location>
        <begin position="59"/>
        <end position="77"/>
    </location>
</feature>
<gene>
    <name evidence="4" type="ORF">RHGRI_025064</name>
</gene>
<organism evidence="4 5">
    <name type="scientific">Rhododendron griersonianum</name>
    <dbReference type="NCBI Taxonomy" id="479676"/>
    <lineage>
        <taxon>Eukaryota</taxon>
        <taxon>Viridiplantae</taxon>
        <taxon>Streptophyta</taxon>
        <taxon>Embryophyta</taxon>
        <taxon>Tracheophyta</taxon>
        <taxon>Spermatophyta</taxon>
        <taxon>Magnoliopsida</taxon>
        <taxon>eudicotyledons</taxon>
        <taxon>Gunneridae</taxon>
        <taxon>Pentapetalae</taxon>
        <taxon>asterids</taxon>
        <taxon>Ericales</taxon>
        <taxon>Ericaceae</taxon>
        <taxon>Ericoideae</taxon>
        <taxon>Rhodoreae</taxon>
        <taxon>Rhododendron</taxon>
    </lineage>
</organism>
<dbReference type="SUPFAM" id="SSF52047">
    <property type="entry name" value="RNI-like"/>
    <property type="match status" value="1"/>
</dbReference>
<dbReference type="Proteomes" id="UP000823749">
    <property type="component" value="Chromosome 8"/>
</dbReference>
<dbReference type="InterPro" id="IPR055357">
    <property type="entry name" value="LRR_At1g61320_AtMIF1"/>
</dbReference>
<evidence type="ECO:0000256" key="1">
    <source>
        <dbReference type="SAM" id="MobiDB-lite"/>
    </source>
</evidence>
<dbReference type="Gene3D" id="1.20.1280.50">
    <property type="match status" value="1"/>
</dbReference>
<accession>A0AAV6JDW0</accession>
<dbReference type="EMBL" id="JACTNZ010000008">
    <property type="protein sequence ID" value="KAG5537834.1"/>
    <property type="molecule type" value="Genomic_DNA"/>
</dbReference>
<dbReference type="Gene3D" id="3.80.10.10">
    <property type="entry name" value="Ribonuclease Inhibitor"/>
    <property type="match status" value="1"/>
</dbReference>
<evidence type="ECO:0000313" key="4">
    <source>
        <dbReference type="EMBL" id="KAG5537834.1"/>
    </source>
</evidence>
<dbReference type="Pfam" id="PF00646">
    <property type="entry name" value="F-box"/>
    <property type="match status" value="1"/>
</dbReference>
<dbReference type="InterPro" id="IPR053781">
    <property type="entry name" value="F-box_AtFBL13-like"/>
</dbReference>
<feature type="domain" description="At1g61320/AtMIF1 LRR" evidence="3">
    <location>
        <begin position="362"/>
        <end position="489"/>
    </location>
</feature>
<evidence type="ECO:0000259" key="3">
    <source>
        <dbReference type="Pfam" id="PF23622"/>
    </source>
</evidence>